<comment type="caution">
    <text evidence="2">The sequence shown here is derived from an EMBL/GenBank/DDBJ whole genome shotgun (WGS) entry which is preliminary data.</text>
</comment>
<dbReference type="GeneID" id="97031210"/>
<dbReference type="RefSeq" id="WP_134711179.1">
    <property type="nucleotide sequence ID" value="NZ_CP119081.1"/>
</dbReference>
<evidence type="ECO:0000256" key="1">
    <source>
        <dbReference type="SAM" id="SignalP"/>
    </source>
</evidence>
<dbReference type="SUPFAM" id="SSF53850">
    <property type="entry name" value="Periplasmic binding protein-like II"/>
    <property type="match status" value="1"/>
</dbReference>
<accession>A0A4R9C4K8</accession>
<keyword evidence="3" id="KW-1185">Reference proteome</keyword>
<gene>
    <name evidence="2" type="ORF">EQF91_03730</name>
</gene>
<dbReference type="Proteomes" id="UP000297454">
    <property type="component" value="Unassembled WGS sequence"/>
</dbReference>
<reference evidence="2 3" key="1">
    <citation type="submission" date="2019-01" db="EMBL/GenBank/DDBJ databases">
        <title>Draft Genome Sequences of Helcococcus ovis Strains Isolated from the Uterus and Vagina of Dairy Cows with Metritis.</title>
        <authorList>
            <person name="Cunha F."/>
            <person name="Jeon S.J."/>
            <person name="Kutzer P."/>
            <person name="Galvao K.N."/>
        </authorList>
    </citation>
    <scope>NUCLEOTIDE SEQUENCE [LARGE SCALE GENOMIC DNA]</scope>
    <source>
        <strain evidence="2 3">KG-37</strain>
    </source>
</reference>
<proteinExistence type="predicted"/>
<protein>
    <submittedName>
        <fullName evidence="2">Sugar ABC transporter substrate-binding protein</fullName>
    </submittedName>
</protein>
<evidence type="ECO:0000313" key="3">
    <source>
        <dbReference type="Proteomes" id="UP000297454"/>
    </source>
</evidence>
<dbReference type="EMBL" id="SCFR01000009">
    <property type="protein sequence ID" value="TFF66572.1"/>
    <property type="molecule type" value="Genomic_DNA"/>
</dbReference>
<name>A0A4R9C4K8_9FIRM</name>
<dbReference type="Gene3D" id="3.40.190.10">
    <property type="entry name" value="Periplasmic binding protein-like II"/>
    <property type="match status" value="2"/>
</dbReference>
<feature type="signal peptide" evidence="1">
    <location>
        <begin position="1"/>
        <end position="21"/>
    </location>
</feature>
<sequence length="444" mass="48640">MKKNLKSLVASMLAFTLVLSACNTSKPKTKEVEKTTTGKLKGEITVQAEKGWMDYYKKVVDKITKANPDSKIKLKEIASFDHLGVIQKTDATNKDVADVFALPADKFTELADNNVLGALPAAEMAKELGGFDDFDKGLGGQFKKDKDYLAFPYNIESLVTFVNKKNAETLKIDHTKPFEITAQKDAATVLLPFFDAWFGVAPNNAGGLDLLAKKDKKFTSTYANPYDKLTADQKAVFDGVYGYWKLNKDAGTPLFDAEAGWGYIDKEFTTGGKGVIRLDGPWSTAGKGVIAKEIKAGNIEVYPINHITVAGKAFTHWKGGWALGINARIEADKNKVALATAFIKELVNPANAVDIYKSTGKILGNVKADVYKASDLSEIDKKVITNVIESYKVSPARPLFKEFGQVWDTWKNSVLSWNSVKPADAAAAYKELNAAFTSMLEQLK</sequence>
<evidence type="ECO:0000313" key="2">
    <source>
        <dbReference type="EMBL" id="TFF66572.1"/>
    </source>
</evidence>
<organism evidence="2 3">
    <name type="scientific">Helcococcus ovis</name>
    <dbReference type="NCBI Taxonomy" id="72026"/>
    <lineage>
        <taxon>Bacteria</taxon>
        <taxon>Bacillati</taxon>
        <taxon>Bacillota</taxon>
        <taxon>Tissierellia</taxon>
        <taxon>Tissierellales</taxon>
        <taxon>Peptoniphilaceae</taxon>
        <taxon>Helcococcus</taxon>
    </lineage>
</organism>
<dbReference type="PROSITE" id="PS51257">
    <property type="entry name" value="PROKAR_LIPOPROTEIN"/>
    <property type="match status" value="1"/>
</dbReference>
<feature type="chain" id="PRO_5043195214" evidence="1">
    <location>
        <begin position="22"/>
        <end position="444"/>
    </location>
</feature>
<dbReference type="AlphaFoldDB" id="A0A4R9C4K8"/>
<dbReference type="OrthoDB" id="362153at2"/>
<keyword evidence="1" id="KW-0732">Signal</keyword>